<proteinExistence type="predicted"/>
<keyword evidence="3" id="KW-1003">Cell membrane</keyword>
<keyword evidence="2" id="KW-0813">Transport</keyword>
<reference evidence="5 6" key="2">
    <citation type="submission" date="2020-03" db="EMBL/GenBank/DDBJ databases">
        <authorList>
            <person name="Ichikawa N."/>
            <person name="Kimura A."/>
            <person name="Kitahashi Y."/>
            <person name="Uohara A."/>
        </authorList>
    </citation>
    <scope>NUCLEOTIDE SEQUENCE [LARGE SCALE GENOMIC DNA]</scope>
    <source>
        <strain evidence="5 6">NBRC 105367</strain>
    </source>
</reference>
<feature type="transmembrane region" description="Helical" evidence="4">
    <location>
        <begin position="249"/>
        <end position="268"/>
    </location>
</feature>
<dbReference type="SUPFAM" id="SSF103473">
    <property type="entry name" value="MFS general substrate transporter"/>
    <property type="match status" value="1"/>
</dbReference>
<organism evidence="5 6">
    <name type="scientific">Phytohabitans suffuscus</name>
    <dbReference type="NCBI Taxonomy" id="624315"/>
    <lineage>
        <taxon>Bacteria</taxon>
        <taxon>Bacillati</taxon>
        <taxon>Actinomycetota</taxon>
        <taxon>Actinomycetes</taxon>
        <taxon>Micromonosporales</taxon>
        <taxon>Micromonosporaceae</taxon>
    </lineage>
</organism>
<keyword evidence="4" id="KW-1133">Transmembrane helix</keyword>
<dbReference type="Pfam" id="PF07690">
    <property type="entry name" value="MFS_1"/>
    <property type="match status" value="1"/>
</dbReference>
<accession>A0A6F8YAS8</accession>
<evidence type="ECO:0000313" key="5">
    <source>
        <dbReference type="EMBL" id="BCB83222.1"/>
    </source>
</evidence>
<feature type="transmembrane region" description="Helical" evidence="4">
    <location>
        <begin position="217"/>
        <end position="243"/>
    </location>
</feature>
<dbReference type="GO" id="GO:0071916">
    <property type="term" value="F:dipeptide transmembrane transporter activity"/>
    <property type="evidence" value="ECO:0007669"/>
    <property type="project" value="TreeGrafter"/>
</dbReference>
<dbReference type="KEGG" id="psuu:Psuf_005350"/>
<protein>
    <submittedName>
        <fullName evidence="5">MFS transporter</fullName>
    </submittedName>
</protein>
<dbReference type="InterPro" id="IPR036259">
    <property type="entry name" value="MFS_trans_sf"/>
</dbReference>
<evidence type="ECO:0000313" key="6">
    <source>
        <dbReference type="Proteomes" id="UP000503011"/>
    </source>
</evidence>
<dbReference type="RefSeq" id="WP_173153395.1">
    <property type="nucleotide sequence ID" value="NZ_AP022871.1"/>
</dbReference>
<keyword evidence="4" id="KW-0472">Membrane</keyword>
<evidence type="ECO:0000256" key="1">
    <source>
        <dbReference type="ARBA" id="ARBA00004651"/>
    </source>
</evidence>
<keyword evidence="6" id="KW-1185">Reference proteome</keyword>
<gene>
    <name evidence="5" type="ORF">Psuf_005350</name>
</gene>
<dbReference type="PANTHER" id="PTHR23535:SF1">
    <property type="entry name" value="MFS FAMILY TRANSPORT PROTEIN"/>
    <property type="match status" value="1"/>
</dbReference>
<feature type="transmembrane region" description="Helical" evidence="4">
    <location>
        <begin position="54"/>
        <end position="76"/>
    </location>
</feature>
<dbReference type="InterPro" id="IPR011701">
    <property type="entry name" value="MFS"/>
</dbReference>
<dbReference type="AlphaFoldDB" id="A0A6F8YAS8"/>
<feature type="transmembrane region" description="Helical" evidence="4">
    <location>
        <begin position="289"/>
        <end position="322"/>
    </location>
</feature>
<evidence type="ECO:0000256" key="4">
    <source>
        <dbReference type="SAM" id="Phobius"/>
    </source>
</evidence>
<dbReference type="EMBL" id="AP022871">
    <property type="protein sequence ID" value="BCB83222.1"/>
    <property type="molecule type" value="Genomic_DNA"/>
</dbReference>
<evidence type="ECO:0000256" key="2">
    <source>
        <dbReference type="ARBA" id="ARBA00022448"/>
    </source>
</evidence>
<keyword evidence="4" id="KW-0812">Transmembrane</keyword>
<dbReference type="Proteomes" id="UP000503011">
    <property type="component" value="Chromosome"/>
</dbReference>
<reference evidence="5 6" key="1">
    <citation type="submission" date="2020-03" db="EMBL/GenBank/DDBJ databases">
        <title>Whole genome shotgun sequence of Phytohabitans suffuscus NBRC 105367.</title>
        <authorList>
            <person name="Komaki H."/>
            <person name="Tamura T."/>
        </authorList>
    </citation>
    <scope>NUCLEOTIDE SEQUENCE [LARGE SCALE GENOMIC DNA]</scope>
    <source>
        <strain evidence="5 6">NBRC 105367</strain>
    </source>
</reference>
<dbReference type="PANTHER" id="PTHR23535">
    <property type="entry name" value="SUGAR EFFLUX TRANSPORTER A-RELATED"/>
    <property type="match status" value="1"/>
</dbReference>
<feature type="transmembrane region" description="Helical" evidence="4">
    <location>
        <begin position="149"/>
        <end position="167"/>
    </location>
</feature>
<evidence type="ECO:0000256" key="3">
    <source>
        <dbReference type="ARBA" id="ARBA00022475"/>
    </source>
</evidence>
<comment type="subcellular location">
    <subcellularLocation>
        <location evidence="1">Cell membrane</location>
        <topology evidence="1">Multi-pass membrane protein</topology>
    </subcellularLocation>
</comment>
<sequence>MPTSGASLLRRMPGGSVGLRLAVMALITAIGTGGFLSISVVFVTRIVHLSPATLGLGLTTAAAIALATAVPIGMLADRVGPKRVQVGISLWRCVCFIGYPFIQNTWQFFAVVCLLGLVEKSAAPMEQALVGQAVATSERVRVLATLRSMRNVGFTIGALLGSLGLLIDTRPGYAAILLTNAATFALCALLAARLPLMNPPVAGLRRRYSVAVLRDRPFLAFTGVNAVLATHMTLLSIGLPLWIVGHTSVSKAVIAPLLAVNTVLAVLLQVRASRGTEEIHGTGRALRRAGLALAVCCLLALTVPHLATVPAVAVLVAAMVALTAGELLQGAGGSGVRT</sequence>
<name>A0A6F8YAS8_9ACTN</name>
<dbReference type="Gene3D" id="1.20.1250.20">
    <property type="entry name" value="MFS general substrate transporter like domains"/>
    <property type="match status" value="1"/>
</dbReference>
<dbReference type="GO" id="GO:0005886">
    <property type="term" value="C:plasma membrane"/>
    <property type="evidence" value="ECO:0007669"/>
    <property type="project" value="UniProtKB-SubCell"/>
</dbReference>
<feature type="transmembrane region" description="Helical" evidence="4">
    <location>
        <begin position="173"/>
        <end position="196"/>
    </location>
</feature>
<feature type="transmembrane region" description="Helical" evidence="4">
    <location>
        <begin position="21"/>
        <end position="42"/>
    </location>
</feature>